<dbReference type="Proteomes" id="UP000001635">
    <property type="component" value="Chromosome"/>
</dbReference>
<evidence type="ECO:0000259" key="6">
    <source>
        <dbReference type="Pfam" id="PF08281"/>
    </source>
</evidence>
<organism evidence="7 8">
    <name type="scientific">Cyclobacterium marinum (strain ATCC 25205 / DSM 745 / LMG 13164 / NCIMB 1802)</name>
    <name type="common">Flectobacillus marinus</name>
    <dbReference type="NCBI Taxonomy" id="880070"/>
    <lineage>
        <taxon>Bacteria</taxon>
        <taxon>Pseudomonadati</taxon>
        <taxon>Bacteroidota</taxon>
        <taxon>Cytophagia</taxon>
        <taxon>Cytophagales</taxon>
        <taxon>Cyclobacteriaceae</taxon>
        <taxon>Cyclobacterium</taxon>
    </lineage>
</organism>
<evidence type="ECO:0000256" key="2">
    <source>
        <dbReference type="ARBA" id="ARBA00023015"/>
    </source>
</evidence>
<sequence>MYSALSNKDLLFQISDRTDKKAFGELYKRYHEKLVSFALYYLPIQEEAEDVVSDMFVNLLKKHVLLKDIDNFDGYVYFSVKNLCLNRIKKNKHIANFFTISPEMDHMGASERSHPLNQLLNNELREFYNELIERLPSKRKLVFKMIKEDSLKIAEVAKLLEVTEKTVKKHLELAIKDLRLGIQGYLEINGKHKKVIEQTRKIEKALV</sequence>
<accession>G0IXP3</accession>
<evidence type="ECO:0000259" key="5">
    <source>
        <dbReference type="Pfam" id="PF04542"/>
    </source>
</evidence>
<dbReference type="NCBIfam" id="TIGR02937">
    <property type="entry name" value="sigma70-ECF"/>
    <property type="match status" value="1"/>
</dbReference>
<dbReference type="GO" id="GO:0006352">
    <property type="term" value="P:DNA-templated transcription initiation"/>
    <property type="evidence" value="ECO:0007669"/>
    <property type="project" value="InterPro"/>
</dbReference>
<dbReference type="EMBL" id="CP002955">
    <property type="protein sequence ID" value="AEL28040.1"/>
    <property type="molecule type" value="Genomic_DNA"/>
</dbReference>
<dbReference type="InterPro" id="IPR014284">
    <property type="entry name" value="RNA_pol_sigma-70_dom"/>
</dbReference>
<dbReference type="InterPro" id="IPR036388">
    <property type="entry name" value="WH-like_DNA-bd_sf"/>
</dbReference>
<evidence type="ECO:0000313" key="7">
    <source>
        <dbReference type="EMBL" id="AEL28040.1"/>
    </source>
</evidence>
<dbReference type="SUPFAM" id="SSF88659">
    <property type="entry name" value="Sigma3 and sigma4 domains of RNA polymerase sigma factors"/>
    <property type="match status" value="1"/>
</dbReference>
<dbReference type="Pfam" id="PF04542">
    <property type="entry name" value="Sigma70_r2"/>
    <property type="match status" value="1"/>
</dbReference>
<dbReference type="Gene3D" id="1.10.1740.10">
    <property type="match status" value="1"/>
</dbReference>
<dbReference type="RefSeq" id="WP_014022324.1">
    <property type="nucleotide sequence ID" value="NC_015914.1"/>
</dbReference>
<feature type="domain" description="RNA polymerase sigma-70 region 2" evidence="5">
    <location>
        <begin position="26"/>
        <end position="92"/>
    </location>
</feature>
<dbReference type="InterPro" id="IPR013325">
    <property type="entry name" value="RNA_pol_sigma_r2"/>
</dbReference>
<dbReference type="OrthoDB" id="1524077at2"/>
<dbReference type="GO" id="GO:0016987">
    <property type="term" value="F:sigma factor activity"/>
    <property type="evidence" value="ECO:0007669"/>
    <property type="project" value="UniProtKB-KW"/>
</dbReference>
<dbReference type="Gene3D" id="1.10.10.10">
    <property type="entry name" value="Winged helix-like DNA-binding domain superfamily/Winged helix DNA-binding domain"/>
    <property type="match status" value="1"/>
</dbReference>
<comment type="similarity">
    <text evidence="1">Belongs to the sigma-70 factor family. ECF subfamily.</text>
</comment>
<gene>
    <name evidence="7" type="ordered locus">Cycma_4338</name>
</gene>
<keyword evidence="4" id="KW-0804">Transcription</keyword>
<dbReference type="KEGG" id="cmr:Cycma_4338"/>
<keyword evidence="2" id="KW-0805">Transcription regulation</keyword>
<dbReference type="eggNOG" id="COG1595">
    <property type="taxonomic scope" value="Bacteria"/>
</dbReference>
<evidence type="ECO:0000256" key="4">
    <source>
        <dbReference type="ARBA" id="ARBA00023163"/>
    </source>
</evidence>
<name>G0IXP3_CYCMS</name>
<dbReference type="InterPro" id="IPR039425">
    <property type="entry name" value="RNA_pol_sigma-70-like"/>
</dbReference>
<dbReference type="AlphaFoldDB" id="G0IXP3"/>
<protein>
    <submittedName>
        <fullName evidence="7">RNA polymerase, sigma-24 subunit, ECF subfamily</fullName>
    </submittedName>
</protein>
<evidence type="ECO:0000256" key="3">
    <source>
        <dbReference type="ARBA" id="ARBA00023082"/>
    </source>
</evidence>
<dbReference type="InterPro" id="IPR013324">
    <property type="entry name" value="RNA_pol_sigma_r3/r4-like"/>
</dbReference>
<dbReference type="HOGENOM" id="CLU_047691_9_3_10"/>
<dbReference type="STRING" id="880070.Cycma_4338"/>
<feature type="domain" description="RNA polymerase sigma factor 70 region 4 type 2" evidence="6">
    <location>
        <begin position="130"/>
        <end position="178"/>
    </location>
</feature>
<dbReference type="SUPFAM" id="SSF88946">
    <property type="entry name" value="Sigma2 domain of RNA polymerase sigma factors"/>
    <property type="match status" value="1"/>
</dbReference>
<dbReference type="InterPro" id="IPR013249">
    <property type="entry name" value="RNA_pol_sigma70_r4_t2"/>
</dbReference>
<evidence type="ECO:0000256" key="1">
    <source>
        <dbReference type="ARBA" id="ARBA00010641"/>
    </source>
</evidence>
<dbReference type="PANTHER" id="PTHR43133">
    <property type="entry name" value="RNA POLYMERASE ECF-TYPE SIGMA FACTO"/>
    <property type="match status" value="1"/>
</dbReference>
<dbReference type="NCBIfam" id="TIGR02985">
    <property type="entry name" value="Sig70_bacteroi1"/>
    <property type="match status" value="1"/>
</dbReference>
<proteinExistence type="inferred from homology"/>
<keyword evidence="8" id="KW-1185">Reference proteome</keyword>
<dbReference type="Pfam" id="PF08281">
    <property type="entry name" value="Sigma70_r4_2"/>
    <property type="match status" value="1"/>
</dbReference>
<keyword evidence="3" id="KW-0731">Sigma factor</keyword>
<dbReference type="InterPro" id="IPR014327">
    <property type="entry name" value="RNA_pol_sigma70_bacteroid"/>
</dbReference>
<evidence type="ECO:0000313" key="8">
    <source>
        <dbReference type="Proteomes" id="UP000001635"/>
    </source>
</evidence>
<dbReference type="GO" id="GO:0003677">
    <property type="term" value="F:DNA binding"/>
    <property type="evidence" value="ECO:0007669"/>
    <property type="project" value="InterPro"/>
</dbReference>
<dbReference type="InterPro" id="IPR007627">
    <property type="entry name" value="RNA_pol_sigma70_r2"/>
</dbReference>
<reference evidence="8" key="1">
    <citation type="submission" date="2011-07" db="EMBL/GenBank/DDBJ databases">
        <title>The complete genome of Cyclobacterium marinum DSM 745.</title>
        <authorList>
            <person name="Lucas S."/>
            <person name="Han J."/>
            <person name="Lapidus A."/>
            <person name="Bruce D."/>
            <person name="Goodwin L."/>
            <person name="Pitluck S."/>
            <person name="Peters L."/>
            <person name="Kyrpides N."/>
            <person name="Mavromatis K."/>
            <person name="Ivanova N."/>
            <person name="Ovchinnikova G."/>
            <person name="Chertkov O."/>
            <person name="Detter J.C."/>
            <person name="Tapia R."/>
            <person name="Han C."/>
            <person name="Land M."/>
            <person name="Hauser L."/>
            <person name="Markowitz V."/>
            <person name="Cheng J.-F."/>
            <person name="Hugenholtz P."/>
            <person name="Woyke T."/>
            <person name="Wu D."/>
            <person name="Tindall B."/>
            <person name="Schuetze A."/>
            <person name="Brambilla E."/>
            <person name="Klenk H.-P."/>
            <person name="Eisen J.A."/>
        </authorList>
    </citation>
    <scope>NUCLEOTIDE SEQUENCE [LARGE SCALE GENOMIC DNA]</scope>
    <source>
        <strain evidence="8">ATCC 25205 / DSM 745 / LMG 13164 / NCIMB 1802</strain>
    </source>
</reference>
<dbReference type="PANTHER" id="PTHR43133:SF46">
    <property type="entry name" value="RNA POLYMERASE SIGMA-70 FACTOR ECF SUBFAMILY"/>
    <property type="match status" value="1"/>
</dbReference>